<dbReference type="Pfam" id="PF01041">
    <property type="entry name" value="DegT_DnrJ_EryC1"/>
    <property type="match status" value="1"/>
</dbReference>
<evidence type="ECO:0000313" key="4">
    <source>
        <dbReference type="EMBL" id="KKS87468.1"/>
    </source>
</evidence>
<proteinExistence type="inferred from homology"/>
<dbReference type="GO" id="GO:0000271">
    <property type="term" value="P:polysaccharide biosynthetic process"/>
    <property type="evidence" value="ECO:0007669"/>
    <property type="project" value="TreeGrafter"/>
</dbReference>
<dbReference type="CDD" id="cd00616">
    <property type="entry name" value="AHBA_syn"/>
    <property type="match status" value="1"/>
</dbReference>
<evidence type="ECO:0000256" key="3">
    <source>
        <dbReference type="RuleBase" id="RU004508"/>
    </source>
</evidence>
<feature type="active site" description="Proton acceptor" evidence="1">
    <location>
        <position position="188"/>
    </location>
</feature>
<gene>
    <name evidence="4" type="ORF">UV61_C0002G0189</name>
</gene>
<dbReference type="InterPro" id="IPR015421">
    <property type="entry name" value="PyrdxlP-dep_Trfase_major"/>
</dbReference>
<dbReference type="Gene3D" id="3.40.640.10">
    <property type="entry name" value="Type I PLP-dependent aspartate aminotransferase-like (Major domain)"/>
    <property type="match status" value="1"/>
</dbReference>
<dbReference type="GO" id="GO:0030170">
    <property type="term" value="F:pyridoxal phosphate binding"/>
    <property type="evidence" value="ECO:0007669"/>
    <property type="project" value="TreeGrafter"/>
</dbReference>
<evidence type="ECO:0000313" key="5">
    <source>
        <dbReference type="Proteomes" id="UP000034050"/>
    </source>
</evidence>
<evidence type="ECO:0000256" key="2">
    <source>
        <dbReference type="PIRSR" id="PIRSR000390-2"/>
    </source>
</evidence>
<dbReference type="SUPFAM" id="SSF53383">
    <property type="entry name" value="PLP-dependent transferases"/>
    <property type="match status" value="1"/>
</dbReference>
<dbReference type="InterPro" id="IPR000653">
    <property type="entry name" value="DegT/StrS_aminotransferase"/>
</dbReference>
<reference evidence="4 5" key="1">
    <citation type="journal article" date="2015" name="Nature">
        <title>rRNA introns, odd ribosomes, and small enigmatic genomes across a large radiation of phyla.</title>
        <authorList>
            <person name="Brown C.T."/>
            <person name="Hug L.A."/>
            <person name="Thomas B.C."/>
            <person name="Sharon I."/>
            <person name="Castelle C.J."/>
            <person name="Singh A."/>
            <person name="Wilkins M.J."/>
            <person name="Williams K.H."/>
            <person name="Banfield J.F."/>
        </authorList>
    </citation>
    <scope>NUCLEOTIDE SEQUENCE [LARGE SCALE GENOMIC DNA]</scope>
</reference>
<dbReference type="Gene3D" id="3.90.1150.10">
    <property type="entry name" value="Aspartate Aminotransferase, domain 1"/>
    <property type="match status" value="1"/>
</dbReference>
<dbReference type="PIRSF" id="PIRSF000390">
    <property type="entry name" value="PLP_StrS"/>
    <property type="match status" value="1"/>
</dbReference>
<dbReference type="InterPro" id="IPR015424">
    <property type="entry name" value="PyrdxlP-dep_Trfase"/>
</dbReference>
<dbReference type="Proteomes" id="UP000034050">
    <property type="component" value="Unassembled WGS sequence"/>
</dbReference>
<protein>
    <submittedName>
        <fullName evidence="4">DegT/DnrJ/EryC1/StrS aminotransferase</fullName>
    </submittedName>
</protein>
<dbReference type="AlphaFoldDB" id="A0A0G1FKP3"/>
<comment type="similarity">
    <text evidence="3">Belongs to the DegT/DnrJ/EryC1 family.</text>
</comment>
<dbReference type="GO" id="GO:0008483">
    <property type="term" value="F:transaminase activity"/>
    <property type="evidence" value="ECO:0007669"/>
    <property type="project" value="UniProtKB-KW"/>
</dbReference>
<accession>A0A0G1FKP3</accession>
<sequence length="372" mass="42542">MLTKPEELILTAGPANSRNEVKYVVDATMRGWNFHHSDYIVKFEKAFASYLGCKYALTMPTGTSALHLALVLFGVKAGDEVIIPDLTYVACANVIHYIGAKAVLAEVDRQTWSLDAEKLEKYITPKTRAIMPVHLYGNMADMNGIKRIAKKHHLRVLEDACEGLGCIYYGKPAGTLSDAAAFSFQGAKLLAIGEGGMFVTNKKDWYERARSLVDHGVSFKHQFWHNEIGFMYPMSNIQAALGLARLEEINWSIERKRRIFKWYYDRLHDIPGITLNPSRPGLHSSYWMSSLVLDKKFPLSRNQLRWKLREQKIDTRPFFYPISMFNLYGKRHKQHPVAYHLGLNGINLPSGVMLTEEKIDYVVRCLRQNLRV</sequence>
<dbReference type="PANTHER" id="PTHR30244">
    <property type="entry name" value="TRANSAMINASE"/>
    <property type="match status" value="1"/>
</dbReference>
<feature type="modified residue" description="N6-(pyridoxal phosphate)lysine" evidence="2">
    <location>
        <position position="188"/>
    </location>
</feature>
<keyword evidence="2 3" id="KW-0663">Pyridoxal phosphate</keyword>
<dbReference type="InterPro" id="IPR015422">
    <property type="entry name" value="PyrdxlP-dep_Trfase_small"/>
</dbReference>
<comment type="caution">
    <text evidence="4">The sequence shown here is derived from an EMBL/GenBank/DDBJ whole genome shotgun (WGS) entry which is preliminary data.</text>
</comment>
<organism evidence="4 5">
    <name type="scientific">Candidatus Gottesmanbacteria bacterium GW2011_GWB1_43_11</name>
    <dbReference type="NCBI Taxonomy" id="1618446"/>
    <lineage>
        <taxon>Bacteria</taxon>
        <taxon>Candidatus Gottesmaniibacteriota</taxon>
    </lineage>
</organism>
<dbReference type="PANTHER" id="PTHR30244:SF34">
    <property type="entry name" value="DTDP-4-AMINO-4,6-DIDEOXYGALACTOSE TRANSAMINASE"/>
    <property type="match status" value="1"/>
</dbReference>
<dbReference type="EMBL" id="LCFD01000002">
    <property type="protein sequence ID" value="KKS87468.1"/>
    <property type="molecule type" value="Genomic_DNA"/>
</dbReference>
<name>A0A0G1FKP3_9BACT</name>
<keyword evidence="4" id="KW-0032">Aminotransferase</keyword>
<dbReference type="PATRIC" id="fig|1618446.3.peg.313"/>
<dbReference type="STRING" id="1618446.UV61_C0002G0189"/>
<keyword evidence="4" id="KW-0808">Transferase</keyword>
<evidence type="ECO:0000256" key="1">
    <source>
        <dbReference type="PIRSR" id="PIRSR000390-1"/>
    </source>
</evidence>